<sequence>MLLDHSEREDQARAVQLGLAQHPILAIQAAFGTGKTVVGALIAVRLATSYQPVLVTATTNVAVAQLTDTLLKLKDHRDLNILRFVSDSALKEGAPTTSGLLANYPNLLNEEKTERLTRYRRGRELLERLLLRPETTIHLTDEEREEFGIAENQNSEATEDAVKIMLRVRYPSILCITTASFLNVTKPGGLFPMFSRRARLS</sequence>
<dbReference type="EMBL" id="WIXE01018864">
    <property type="protein sequence ID" value="KAK5970534.1"/>
    <property type="molecule type" value="Genomic_DNA"/>
</dbReference>
<dbReference type="GO" id="GO:0016787">
    <property type="term" value="F:hydrolase activity"/>
    <property type="evidence" value="ECO:0007669"/>
    <property type="project" value="UniProtKB-KW"/>
</dbReference>
<gene>
    <name evidence="6" type="ORF">GCK32_022845</name>
</gene>
<proteinExistence type="predicted"/>
<evidence type="ECO:0000313" key="7">
    <source>
        <dbReference type="Proteomes" id="UP001331761"/>
    </source>
</evidence>
<dbReference type="Pfam" id="PF13086">
    <property type="entry name" value="AAA_11"/>
    <property type="match status" value="1"/>
</dbReference>
<keyword evidence="4" id="KW-0067">ATP-binding</keyword>
<dbReference type="InterPro" id="IPR041677">
    <property type="entry name" value="DNA2/NAM7_AAA_11"/>
</dbReference>
<dbReference type="Gene3D" id="3.40.50.300">
    <property type="entry name" value="P-loop containing nucleotide triphosphate hydrolases"/>
    <property type="match status" value="1"/>
</dbReference>
<evidence type="ECO:0000256" key="1">
    <source>
        <dbReference type="ARBA" id="ARBA00022741"/>
    </source>
</evidence>
<keyword evidence="3" id="KW-0347">Helicase</keyword>
<protein>
    <recommendedName>
        <fullName evidence="5">DNA2/NAM7 helicase helicase domain-containing protein</fullName>
    </recommendedName>
</protein>
<keyword evidence="2" id="KW-0378">Hydrolase</keyword>
<dbReference type="InterPro" id="IPR027417">
    <property type="entry name" value="P-loop_NTPase"/>
</dbReference>
<organism evidence="6 7">
    <name type="scientific">Trichostrongylus colubriformis</name>
    <name type="common">Black scour worm</name>
    <dbReference type="NCBI Taxonomy" id="6319"/>
    <lineage>
        <taxon>Eukaryota</taxon>
        <taxon>Metazoa</taxon>
        <taxon>Ecdysozoa</taxon>
        <taxon>Nematoda</taxon>
        <taxon>Chromadorea</taxon>
        <taxon>Rhabditida</taxon>
        <taxon>Rhabditina</taxon>
        <taxon>Rhabditomorpha</taxon>
        <taxon>Strongyloidea</taxon>
        <taxon>Trichostrongylidae</taxon>
        <taxon>Trichostrongylus</taxon>
    </lineage>
</organism>
<dbReference type="PANTHER" id="PTHR43788:SF16">
    <property type="entry name" value="HELICASE WITH ZINC FINGER 2"/>
    <property type="match status" value="1"/>
</dbReference>
<dbReference type="Proteomes" id="UP001331761">
    <property type="component" value="Unassembled WGS sequence"/>
</dbReference>
<comment type="caution">
    <text evidence="6">The sequence shown here is derived from an EMBL/GenBank/DDBJ whole genome shotgun (WGS) entry which is preliminary data.</text>
</comment>
<dbReference type="InterPro" id="IPR050534">
    <property type="entry name" value="Coronavir_polyprotein_1ab"/>
</dbReference>
<accession>A0AAN8IZH8</accession>
<dbReference type="GO" id="GO:0005524">
    <property type="term" value="F:ATP binding"/>
    <property type="evidence" value="ECO:0007669"/>
    <property type="project" value="UniProtKB-KW"/>
</dbReference>
<name>A0AAN8IZH8_TRICO</name>
<evidence type="ECO:0000259" key="5">
    <source>
        <dbReference type="Pfam" id="PF13086"/>
    </source>
</evidence>
<keyword evidence="1" id="KW-0547">Nucleotide-binding</keyword>
<keyword evidence="7" id="KW-1185">Reference proteome</keyword>
<evidence type="ECO:0000256" key="4">
    <source>
        <dbReference type="ARBA" id="ARBA00022840"/>
    </source>
</evidence>
<dbReference type="GO" id="GO:0043139">
    <property type="term" value="F:5'-3' DNA helicase activity"/>
    <property type="evidence" value="ECO:0007669"/>
    <property type="project" value="TreeGrafter"/>
</dbReference>
<dbReference type="SUPFAM" id="SSF52540">
    <property type="entry name" value="P-loop containing nucleoside triphosphate hydrolases"/>
    <property type="match status" value="1"/>
</dbReference>
<dbReference type="AlphaFoldDB" id="A0AAN8IZH8"/>
<evidence type="ECO:0000256" key="3">
    <source>
        <dbReference type="ARBA" id="ARBA00022806"/>
    </source>
</evidence>
<evidence type="ECO:0000256" key="2">
    <source>
        <dbReference type="ARBA" id="ARBA00022801"/>
    </source>
</evidence>
<feature type="domain" description="DNA2/NAM7 helicase helicase" evidence="5">
    <location>
        <begin position="9"/>
        <end position="98"/>
    </location>
</feature>
<reference evidence="6 7" key="1">
    <citation type="submission" date="2019-10" db="EMBL/GenBank/DDBJ databases">
        <title>Assembly and Annotation for the nematode Trichostrongylus colubriformis.</title>
        <authorList>
            <person name="Martin J."/>
        </authorList>
    </citation>
    <scope>NUCLEOTIDE SEQUENCE [LARGE SCALE GENOMIC DNA]</scope>
    <source>
        <strain evidence="6">G859</strain>
        <tissue evidence="6">Whole worm</tissue>
    </source>
</reference>
<evidence type="ECO:0000313" key="6">
    <source>
        <dbReference type="EMBL" id="KAK5970534.1"/>
    </source>
</evidence>
<dbReference type="PANTHER" id="PTHR43788">
    <property type="entry name" value="DNA2/NAM7 HELICASE FAMILY MEMBER"/>
    <property type="match status" value="1"/>
</dbReference>